<feature type="region of interest" description="Disordered" evidence="1">
    <location>
        <begin position="29"/>
        <end position="74"/>
    </location>
</feature>
<dbReference type="RefSeq" id="WP_306857230.1">
    <property type="nucleotide sequence ID" value="NZ_JAUSRB010000001.1"/>
</dbReference>
<comment type="caution">
    <text evidence="2">The sequence shown here is derived from an EMBL/GenBank/DDBJ whole genome shotgun (WGS) entry which is preliminary data.</text>
</comment>
<organism evidence="2 3">
    <name type="scientific">Streptosporangium brasiliense</name>
    <dbReference type="NCBI Taxonomy" id="47480"/>
    <lineage>
        <taxon>Bacteria</taxon>
        <taxon>Bacillati</taxon>
        <taxon>Actinomycetota</taxon>
        <taxon>Actinomycetes</taxon>
        <taxon>Streptosporangiales</taxon>
        <taxon>Streptosporangiaceae</taxon>
        <taxon>Streptosporangium</taxon>
    </lineage>
</organism>
<gene>
    <name evidence="2" type="ORF">J2S55_000713</name>
</gene>
<reference evidence="2 3" key="1">
    <citation type="submission" date="2023-07" db="EMBL/GenBank/DDBJ databases">
        <title>Sequencing the genomes of 1000 actinobacteria strains.</title>
        <authorList>
            <person name="Klenk H.-P."/>
        </authorList>
    </citation>
    <scope>NUCLEOTIDE SEQUENCE [LARGE SCALE GENOMIC DNA]</scope>
    <source>
        <strain evidence="2 3">DSM 44109</strain>
    </source>
</reference>
<dbReference type="Proteomes" id="UP001230426">
    <property type="component" value="Unassembled WGS sequence"/>
</dbReference>
<protein>
    <submittedName>
        <fullName evidence="2">Uncharacterized protein</fullName>
    </submittedName>
</protein>
<evidence type="ECO:0000313" key="3">
    <source>
        <dbReference type="Proteomes" id="UP001230426"/>
    </source>
</evidence>
<evidence type="ECO:0000256" key="1">
    <source>
        <dbReference type="SAM" id="MobiDB-lite"/>
    </source>
</evidence>
<dbReference type="EMBL" id="JAUSRB010000001">
    <property type="protein sequence ID" value="MDP9861454.1"/>
    <property type="molecule type" value="Genomic_DNA"/>
</dbReference>
<evidence type="ECO:0000313" key="2">
    <source>
        <dbReference type="EMBL" id="MDP9861454.1"/>
    </source>
</evidence>
<keyword evidence="3" id="KW-1185">Reference proteome</keyword>
<sequence>MFYLSLATTTVWGRINEDRPVVAHHLPVKSRTAKAENEDPAGIDGLRPGSAAAAPDGAPPVPGYGATGPDTPFG</sequence>
<accession>A0ABT9QY47</accession>
<name>A0ABT9QY47_9ACTN</name>
<proteinExistence type="predicted"/>